<sequence length="93" mass="10062">MVPLGRTTLAEWIGHIGVGLQPLVDALRCEHLTRPVLYADETPVAHSIRATDKPGVPTCLPTPHREVQVSRAQDAQERPPAQQGTTRPSPPSS</sequence>
<feature type="region of interest" description="Disordered" evidence="1">
    <location>
        <begin position="49"/>
        <end position="93"/>
    </location>
</feature>
<organism evidence="3">
    <name type="scientific">mine drainage metagenome</name>
    <dbReference type="NCBI Taxonomy" id="410659"/>
    <lineage>
        <taxon>unclassified sequences</taxon>
        <taxon>metagenomes</taxon>
        <taxon>ecological metagenomes</taxon>
    </lineage>
</organism>
<dbReference type="InterPro" id="IPR004291">
    <property type="entry name" value="Transposase_IS66_central"/>
</dbReference>
<reference evidence="3" key="2">
    <citation type="journal article" date="2014" name="ISME J.">
        <title>Microbial stratification in low pH oxic and suboxic macroscopic growths along an acid mine drainage.</title>
        <authorList>
            <person name="Mendez-Garcia C."/>
            <person name="Mesa V."/>
            <person name="Sprenger R.R."/>
            <person name="Richter M."/>
            <person name="Diez M.S."/>
            <person name="Solano J."/>
            <person name="Bargiela R."/>
            <person name="Golyshina O.V."/>
            <person name="Manteca A."/>
            <person name="Ramos J.L."/>
            <person name="Gallego J.R."/>
            <person name="Llorente I."/>
            <person name="Martins Dos Santos V.A."/>
            <person name="Jensen O.N."/>
            <person name="Pelaez A.I."/>
            <person name="Sanchez J."/>
            <person name="Ferrer M."/>
        </authorList>
    </citation>
    <scope>NUCLEOTIDE SEQUENCE</scope>
</reference>
<comment type="caution">
    <text evidence="3">The sequence shown here is derived from an EMBL/GenBank/DDBJ whole genome shotgun (WGS) entry which is preliminary data.</text>
</comment>
<reference evidence="3" key="1">
    <citation type="submission" date="2013-08" db="EMBL/GenBank/DDBJ databases">
        <authorList>
            <person name="Mendez C."/>
            <person name="Richter M."/>
            <person name="Ferrer M."/>
            <person name="Sanchez J."/>
        </authorList>
    </citation>
    <scope>NUCLEOTIDE SEQUENCE</scope>
</reference>
<evidence type="ECO:0000259" key="2">
    <source>
        <dbReference type="Pfam" id="PF03050"/>
    </source>
</evidence>
<proteinExistence type="predicted"/>
<feature type="non-terminal residue" evidence="3">
    <location>
        <position position="93"/>
    </location>
</feature>
<dbReference type="AlphaFoldDB" id="T1APJ0"/>
<evidence type="ECO:0000256" key="1">
    <source>
        <dbReference type="SAM" id="MobiDB-lite"/>
    </source>
</evidence>
<protein>
    <submittedName>
        <fullName evidence="3">Transposase, IS66</fullName>
    </submittedName>
</protein>
<dbReference type="EMBL" id="AUZX01007480">
    <property type="protein sequence ID" value="EQD59272.1"/>
    <property type="molecule type" value="Genomic_DNA"/>
</dbReference>
<feature type="domain" description="Transposase IS66 central" evidence="2">
    <location>
        <begin position="3"/>
        <end position="45"/>
    </location>
</feature>
<gene>
    <name evidence="3" type="ORF">B1A_10502</name>
</gene>
<dbReference type="Pfam" id="PF03050">
    <property type="entry name" value="DDE_Tnp_IS66"/>
    <property type="match status" value="1"/>
</dbReference>
<accession>T1APJ0</accession>
<name>T1APJ0_9ZZZZ</name>
<evidence type="ECO:0000313" key="3">
    <source>
        <dbReference type="EMBL" id="EQD59272.1"/>
    </source>
</evidence>